<keyword evidence="2" id="KW-1185">Reference proteome</keyword>
<reference evidence="1 2" key="1">
    <citation type="journal article" date="2018" name="Proc. R. Soc. B">
        <title>A non-coding region near Follistatin controls head colour polymorphism in the Gouldian finch.</title>
        <authorList>
            <person name="Toomey M.B."/>
            <person name="Marques C.I."/>
            <person name="Andrade P."/>
            <person name="Araujo P.M."/>
            <person name="Sabatino S."/>
            <person name="Gazda M.A."/>
            <person name="Afonso S."/>
            <person name="Lopes R.J."/>
            <person name="Corbo J.C."/>
            <person name="Carneiro M."/>
        </authorList>
    </citation>
    <scope>NUCLEOTIDE SEQUENCE [LARGE SCALE GENOMIC DNA]</scope>
    <source>
        <strain evidence="1">Red01</strain>
        <tissue evidence="1">Muscle</tissue>
    </source>
</reference>
<accession>A0A3L8RSW7</accession>
<dbReference type="AlphaFoldDB" id="A0A3L8RSW7"/>
<comment type="caution">
    <text evidence="1">The sequence shown here is derived from an EMBL/GenBank/DDBJ whole genome shotgun (WGS) entry which is preliminary data.</text>
</comment>
<evidence type="ECO:0000313" key="1">
    <source>
        <dbReference type="EMBL" id="RLV83469.1"/>
    </source>
</evidence>
<proteinExistence type="predicted"/>
<gene>
    <name evidence="1" type="ORF">DV515_00016441</name>
</gene>
<organism evidence="1 2">
    <name type="scientific">Chloebia gouldiae</name>
    <name type="common">Gouldian finch</name>
    <name type="synonym">Erythrura gouldiae</name>
    <dbReference type="NCBI Taxonomy" id="44316"/>
    <lineage>
        <taxon>Eukaryota</taxon>
        <taxon>Metazoa</taxon>
        <taxon>Chordata</taxon>
        <taxon>Craniata</taxon>
        <taxon>Vertebrata</taxon>
        <taxon>Euteleostomi</taxon>
        <taxon>Archelosauria</taxon>
        <taxon>Archosauria</taxon>
        <taxon>Dinosauria</taxon>
        <taxon>Saurischia</taxon>
        <taxon>Theropoda</taxon>
        <taxon>Coelurosauria</taxon>
        <taxon>Aves</taxon>
        <taxon>Neognathae</taxon>
        <taxon>Neoaves</taxon>
        <taxon>Telluraves</taxon>
        <taxon>Australaves</taxon>
        <taxon>Passeriformes</taxon>
        <taxon>Passeroidea</taxon>
        <taxon>Passeridae</taxon>
        <taxon>Chloebia</taxon>
    </lineage>
</organism>
<protein>
    <submittedName>
        <fullName evidence="1">Uncharacterized protein</fullName>
    </submittedName>
</protein>
<sequence length="122" mass="12962">MSSATARLHISAPLSQPAPRLSLPFFHIPVGVCPFPSHALMQGLLCFWYSWWRGCCSPAPVTVPAPVPSHSHAGAPRPAHPFHGSRLCSTALCLVLGAPSFSPFPTTPLSPNITSEEKQGVV</sequence>
<dbReference type="Proteomes" id="UP000276834">
    <property type="component" value="Unassembled WGS sequence"/>
</dbReference>
<evidence type="ECO:0000313" key="2">
    <source>
        <dbReference type="Proteomes" id="UP000276834"/>
    </source>
</evidence>
<dbReference type="EMBL" id="QUSF01000312">
    <property type="protein sequence ID" value="RLV83469.1"/>
    <property type="molecule type" value="Genomic_DNA"/>
</dbReference>
<name>A0A3L8RSW7_CHLGU</name>